<dbReference type="Proteomes" id="UP000720595">
    <property type="component" value="Unassembled WGS sequence"/>
</dbReference>
<protein>
    <submittedName>
        <fullName evidence="1">Uncharacterized protein</fullName>
    </submittedName>
</protein>
<keyword evidence="2" id="KW-1185">Reference proteome</keyword>
<reference evidence="1 2" key="1">
    <citation type="submission" date="2021-01" db="EMBL/GenBank/DDBJ databases">
        <title>Genomic Encyclopedia of Type Strains, Phase IV (KMG-IV): sequencing the most valuable type-strain genomes for metagenomic binning, comparative biology and taxonomic classification.</title>
        <authorList>
            <person name="Goeker M."/>
        </authorList>
    </citation>
    <scope>NUCLEOTIDE SEQUENCE [LARGE SCALE GENOMIC DNA]</scope>
    <source>
        <strain evidence="1 2">DSM 21461</strain>
    </source>
</reference>
<gene>
    <name evidence="1" type="ORF">JOD41_000252</name>
</gene>
<comment type="caution">
    <text evidence="1">The sequence shown here is derived from an EMBL/GenBank/DDBJ whole genome shotgun (WGS) entry which is preliminary data.</text>
</comment>
<evidence type="ECO:0000313" key="2">
    <source>
        <dbReference type="Proteomes" id="UP000720595"/>
    </source>
</evidence>
<name>A0ABS2MHP8_9FIRM</name>
<evidence type="ECO:0000313" key="1">
    <source>
        <dbReference type="EMBL" id="MBM7549537.1"/>
    </source>
</evidence>
<organism evidence="1 2">
    <name type="scientific">Peptoniphilus gorbachii</name>
    <dbReference type="NCBI Taxonomy" id="411567"/>
    <lineage>
        <taxon>Bacteria</taxon>
        <taxon>Bacillati</taxon>
        <taxon>Bacillota</taxon>
        <taxon>Tissierellia</taxon>
        <taxon>Tissierellales</taxon>
        <taxon>Peptoniphilaceae</taxon>
        <taxon>Peptoniphilus</taxon>
    </lineage>
</organism>
<dbReference type="EMBL" id="JAFBDH010000001">
    <property type="protein sequence ID" value="MBM7549537.1"/>
    <property type="molecule type" value="Genomic_DNA"/>
</dbReference>
<dbReference type="RefSeq" id="WP_258559368.1">
    <property type="nucleotide sequence ID" value="NZ_JAFBDH010000001.1"/>
</dbReference>
<proteinExistence type="predicted"/>
<sequence>MAVSSVGSFLIEMYSTAVIQFSKNRWLVSLSKHTERQYALME</sequence>
<accession>A0ABS2MHP8</accession>